<evidence type="ECO:0000256" key="1">
    <source>
        <dbReference type="SAM" id="MobiDB-lite"/>
    </source>
</evidence>
<name>A0A9W9UZP1_9EURO</name>
<gene>
    <name evidence="2" type="ORF">N7517_009967</name>
</gene>
<accession>A0A9W9UZP1</accession>
<reference evidence="2" key="2">
    <citation type="journal article" date="2023" name="IMA Fungus">
        <title>Comparative genomic study of the Penicillium genus elucidates a diverse pangenome and 15 lateral gene transfer events.</title>
        <authorList>
            <person name="Petersen C."/>
            <person name="Sorensen T."/>
            <person name="Nielsen M.R."/>
            <person name="Sondergaard T.E."/>
            <person name="Sorensen J.L."/>
            <person name="Fitzpatrick D.A."/>
            <person name="Frisvad J.C."/>
            <person name="Nielsen K.L."/>
        </authorList>
    </citation>
    <scope>NUCLEOTIDE SEQUENCE</scope>
    <source>
        <strain evidence="2">IBT 3081</strain>
    </source>
</reference>
<evidence type="ECO:0000313" key="3">
    <source>
        <dbReference type="Proteomes" id="UP001147752"/>
    </source>
</evidence>
<dbReference type="GeneID" id="81466873"/>
<dbReference type="RefSeq" id="XP_056576262.1">
    <property type="nucleotide sequence ID" value="XM_056727690.1"/>
</dbReference>
<organism evidence="2 3">
    <name type="scientific">Penicillium concentricum</name>
    <dbReference type="NCBI Taxonomy" id="293559"/>
    <lineage>
        <taxon>Eukaryota</taxon>
        <taxon>Fungi</taxon>
        <taxon>Dikarya</taxon>
        <taxon>Ascomycota</taxon>
        <taxon>Pezizomycotina</taxon>
        <taxon>Eurotiomycetes</taxon>
        <taxon>Eurotiomycetidae</taxon>
        <taxon>Eurotiales</taxon>
        <taxon>Aspergillaceae</taxon>
        <taxon>Penicillium</taxon>
    </lineage>
</organism>
<reference evidence="2" key="1">
    <citation type="submission" date="2022-12" db="EMBL/GenBank/DDBJ databases">
        <authorList>
            <person name="Petersen C."/>
        </authorList>
    </citation>
    <scope>NUCLEOTIDE SEQUENCE</scope>
    <source>
        <strain evidence="2">IBT 3081</strain>
    </source>
</reference>
<feature type="compositionally biased region" description="Low complexity" evidence="1">
    <location>
        <begin position="49"/>
        <end position="58"/>
    </location>
</feature>
<feature type="region of interest" description="Disordered" evidence="1">
    <location>
        <begin position="37"/>
        <end position="104"/>
    </location>
</feature>
<dbReference type="AlphaFoldDB" id="A0A9W9UZP1"/>
<proteinExistence type="predicted"/>
<sequence>MKDAPGHNVVFFDPIRQLYAEIDSSKEQGHRALIFRTSQSWGYDDDAADPTNDAPAEAKATDSNANTQNDGTAEPTEDVNADMDTPKPTPRLRQARPAKPASTLFMNTHCDKKRHEPGRSCCSRSGGGLHQWTTVASPTYTLHELHTVSALGGHYE</sequence>
<keyword evidence="3" id="KW-1185">Reference proteome</keyword>
<dbReference type="EMBL" id="JAPZBT010000004">
    <property type="protein sequence ID" value="KAJ5360776.1"/>
    <property type="molecule type" value="Genomic_DNA"/>
</dbReference>
<evidence type="ECO:0000313" key="2">
    <source>
        <dbReference type="EMBL" id="KAJ5360776.1"/>
    </source>
</evidence>
<dbReference type="Proteomes" id="UP001147752">
    <property type="component" value="Unassembled WGS sequence"/>
</dbReference>
<protein>
    <submittedName>
        <fullName evidence="2">Uncharacterized protein</fullName>
    </submittedName>
</protein>
<dbReference type="OrthoDB" id="4358334at2759"/>
<comment type="caution">
    <text evidence="2">The sequence shown here is derived from an EMBL/GenBank/DDBJ whole genome shotgun (WGS) entry which is preliminary data.</text>
</comment>
<feature type="compositionally biased region" description="Polar residues" evidence="1">
    <location>
        <begin position="61"/>
        <end position="71"/>
    </location>
</feature>